<evidence type="ECO:0000313" key="1">
    <source>
        <dbReference type="EMBL" id="KAK9878085.1"/>
    </source>
</evidence>
<reference evidence="1 2" key="1">
    <citation type="submission" date="2023-03" db="EMBL/GenBank/DDBJ databases">
        <title>Genome insight into feeding habits of ladybird beetles.</title>
        <authorList>
            <person name="Li H.-S."/>
            <person name="Huang Y.-H."/>
            <person name="Pang H."/>
        </authorList>
    </citation>
    <scope>NUCLEOTIDE SEQUENCE [LARGE SCALE GENOMIC DNA]</scope>
    <source>
        <strain evidence="1">SYSU_2023b</strain>
        <tissue evidence="1">Whole body</tissue>
    </source>
</reference>
<evidence type="ECO:0000313" key="2">
    <source>
        <dbReference type="Proteomes" id="UP001431783"/>
    </source>
</evidence>
<comment type="caution">
    <text evidence="1">The sequence shown here is derived from an EMBL/GenBank/DDBJ whole genome shotgun (WGS) entry which is preliminary data.</text>
</comment>
<gene>
    <name evidence="1" type="ORF">WA026_020727</name>
</gene>
<protein>
    <submittedName>
        <fullName evidence="1">Uncharacterized protein</fullName>
    </submittedName>
</protein>
<dbReference type="AlphaFoldDB" id="A0AAW1UAZ1"/>
<dbReference type="EMBL" id="JARQZJ010000045">
    <property type="protein sequence ID" value="KAK9878085.1"/>
    <property type="molecule type" value="Genomic_DNA"/>
</dbReference>
<proteinExistence type="predicted"/>
<dbReference type="Proteomes" id="UP001431783">
    <property type="component" value="Unassembled WGS sequence"/>
</dbReference>
<accession>A0AAW1UAZ1</accession>
<keyword evidence="2" id="KW-1185">Reference proteome</keyword>
<sequence length="172" mass="19961">MLERDKRDSIKKFDNDLMKMNPTNDQLFNDNTRWFSNISNTTNPTAVSDFLSLGPKLALKCKKNSTIKFERLLADIESIISETPEERSDSLRARATNEPRDIFTNFLNISESEQHSRMDEVFKKTESFPKTHPKLLVSQADKGICTVVMNIDEYYENTEELLRDTTTQKTEK</sequence>
<name>A0AAW1UAZ1_9CUCU</name>
<organism evidence="1 2">
    <name type="scientific">Henosepilachna vigintioctopunctata</name>
    <dbReference type="NCBI Taxonomy" id="420089"/>
    <lineage>
        <taxon>Eukaryota</taxon>
        <taxon>Metazoa</taxon>
        <taxon>Ecdysozoa</taxon>
        <taxon>Arthropoda</taxon>
        <taxon>Hexapoda</taxon>
        <taxon>Insecta</taxon>
        <taxon>Pterygota</taxon>
        <taxon>Neoptera</taxon>
        <taxon>Endopterygota</taxon>
        <taxon>Coleoptera</taxon>
        <taxon>Polyphaga</taxon>
        <taxon>Cucujiformia</taxon>
        <taxon>Coccinelloidea</taxon>
        <taxon>Coccinellidae</taxon>
        <taxon>Epilachninae</taxon>
        <taxon>Epilachnini</taxon>
        <taxon>Henosepilachna</taxon>
    </lineage>
</organism>